<dbReference type="InterPro" id="IPR036179">
    <property type="entry name" value="Ig-like_dom_sf"/>
</dbReference>
<keyword evidence="4 7" id="KW-0472">Membrane</keyword>
<proteinExistence type="predicted"/>
<keyword evidence="7" id="KW-1133">Transmembrane helix</keyword>
<feature type="transmembrane region" description="Helical" evidence="7">
    <location>
        <begin position="156"/>
        <end position="177"/>
    </location>
</feature>
<feature type="region of interest" description="Disordered" evidence="6">
    <location>
        <begin position="183"/>
        <end position="207"/>
    </location>
</feature>
<keyword evidence="5" id="KW-1015">Disulfide bond</keyword>
<dbReference type="GO" id="GO:0005886">
    <property type="term" value="C:plasma membrane"/>
    <property type="evidence" value="ECO:0007669"/>
    <property type="project" value="TreeGrafter"/>
</dbReference>
<evidence type="ECO:0000256" key="2">
    <source>
        <dbReference type="ARBA" id="ARBA00022692"/>
    </source>
</evidence>
<evidence type="ECO:0000256" key="3">
    <source>
        <dbReference type="ARBA" id="ARBA00022729"/>
    </source>
</evidence>
<evidence type="ECO:0000256" key="1">
    <source>
        <dbReference type="ARBA" id="ARBA00004370"/>
    </source>
</evidence>
<sequence>MWLPPALLLLSLPGSFSIQGPETVKGPEWGSVTVQCQYDPGWETYRKWWCRGTRWNTCRILIQTQGTEEEVLGDRVAIRDDQRHRLLSVTMWQLRRNDMDIYWCGIQRTGVDLGFRVQVIIDPEGTIQTESGSWFSRNMDNSRTNESSKPYIRTHYVLLVFVKVPILLVLVGIVLWLKDPQRDPEEPRGQPISANLSSDPLTKVTAL</sequence>
<evidence type="ECO:0000313" key="10">
    <source>
        <dbReference type="EMBL" id="JAG69658.1"/>
    </source>
</evidence>
<evidence type="ECO:0000256" key="7">
    <source>
        <dbReference type="SAM" id="Phobius"/>
    </source>
</evidence>
<evidence type="ECO:0000256" key="4">
    <source>
        <dbReference type="ARBA" id="ARBA00023136"/>
    </source>
</evidence>
<dbReference type="InterPro" id="IPR013106">
    <property type="entry name" value="Ig_V-set"/>
</dbReference>
<dbReference type="InterPro" id="IPR050671">
    <property type="entry name" value="CD300_family_receptors"/>
</dbReference>
<reference evidence="10" key="1">
    <citation type="submission" date="2014-12" db="EMBL/GenBank/DDBJ databases">
        <title>Transcriptional Profiling of Global Gene Expression of Alternatively Activated Macrophages by Retinoic Acid.</title>
        <authorList>
            <person name="Chen C.T."/>
            <person name="McNeel A.K."/>
            <person name="Dawson H.D."/>
        </authorList>
    </citation>
    <scope>NUCLEOTIDE SEQUENCE</scope>
</reference>
<evidence type="ECO:0000256" key="5">
    <source>
        <dbReference type="ARBA" id="ARBA00023157"/>
    </source>
</evidence>
<dbReference type="EMBL" id="GBZA01000110">
    <property type="protein sequence ID" value="JAG69658.1"/>
    <property type="molecule type" value="Transcribed_RNA"/>
</dbReference>
<dbReference type="Pfam" id="PF07686">
    <property type="entry name" value="V-set"/>
    <property type="match status" value="1"/>
</dbReference>
<dbReference type="PANTHER" id="PTHR11860">
    <property type="entry name" value="POLYMERIC-IMMUNOGLOBULIN RECEPTOR"/>
    <property type="match status" value="1"/>
</dbReference>
<dbReference type="SMR" id="A0A0B8S0A7"/>
<dbReference type="AlphaFoldDB" id="A0A0B8S0A7"/>
<dbReference type="GO" id="GO:0004888">
    <property type="term" value="F:transmembrane signaling receptor activity"/>
    <property type="evidence" value="ECO:0007669"/>
    <property type="project" value="TreeGrafter"/>
</dbReference>
<dbReference type="SUPFAM" id="SSF48726">
    <property type="entry name" value="Immunoglobulin"/>
    <property type="match status" value="1"/>
</dbReference>
<dbReference type="Gene3D" id="2.60.40.10">
    <property type="entry name" value="Immunoglobulins"/>
    <property type="match status" value="1"/>
</dbReference>
<dbReference type="InterPro" id="IPR013783">
    <property type="entry name" value="Ig-like_fold"/>
</dbReference>
<name>A0A0B8S0A7_PIG</name>
<dbReference type="PANTHER" id="PTHR11860:SF103">
    <property type="entry name" value="CMRF35-LIKE MOLECULE 7"/>
    <property type="match status" value="1"/>
</dbReference>
<feature type="domain" description="Immunoglobulin V-set" evidence="9">
    <location>
        <begin position="19"/>
        <end position="111"/>
    </location>
</feature>
<feature type="signal peptide" evidence="8">
    <location>
        <begin position="1"/>
        <end position="17"/>
    </location>
</feature>
<organism evidence="10">
    <name type="scientific">Sus scrofa domesticus</name>
    <name type="common">domestic pig</name>
    <dbReference type="NCBI Taxonomy" id="9825"/>
    <lineage>
        <taxon>Eukaryota</taxon>
        <taxon>Metazoa</taxon>
        <taxon>Chordata</taxon>
        <taxon>Craniata</taxon>
        <taxon>Vertebrata</taxon>
        <taxon>Euteleostomi</taxon>
        <taxon>Mammalia</taxon>
        <taxon>Eutheria</taxon>
        <taxon>Laurasiatheria</taxon>
        <taxon>Artiodactyla</taxon>
        <taxon>Suina</taxon>
        <taxon>Suidae</taxon>
        <taxon>Sus</taxon>
    </lineage>
</organism>
<comment type="subcellular location">
    <subcellularLocation>
        <location evidence="1">Membrane</location>
    </subcellularLocation>
</comment>
<evidence type="ECO:0000259" key="9">
    <source>
        <dbReference type="Pfam" id="PF07686"/>
    </source>
</evidence>
<evidence type="ECO:0000256" key="8">
    <source>
        <dbReference type="SAM" id="SignalP"/>
    </source>
</evidence>
<dbReference type="CDD" id="cd05716">
    <property type="entry name" value="IgV_pIgR_like"/>
    <property type="match status" value="1"/>
</dbReference>
<keyword evidence="3 8" id="KW-0732">Signal</keyword>
<dbReference type="FunFam" id="2.60.40.10:FF:000370">
    <property type="entry name" value="CMRF35-like molecule 1"/>
    <property type="match status" value="1"/>
</dbReference>
<feature type="chain" id="PRO_5002125021" evidence="8">
    <location>
        <begin position="18"/>
        <end position="207"/>
    </location>
</feature>
<evidence type="ECO:0000256" key="6">
    <source>
        <dbReference type="SAM" id="MobiDB-lite"/>
    </source>
</evidence>
<gene>
    <name evidence="10" type="primary">CD300LB</name>
</gene>
<protein>
    <submittedName>
        <fullName evidence="10">CMRF35-like molecule 7</fullName>
    </submittedName>
</protein>
<accession>A0A0B8S0A7</accession>
<keyword evidence="2 7" id="KW-0812">Transmembrane</keyword>